<dbReference type="SUPFAM" id="SSF53213">
    <property type="entry name" value="LigB-like"/>
    <property type="match status" value="1"/>
</dbReference>
<dbReference type="EMBL" id="JACHIT010000001">
    <property type="protein sequence ID" value="MBB5911372.1"/>
    <property type="molecule type" value="Genomic_DNA"/>
</dbReference>
<comment type="caution">
    <text evidence="1">The sequence shown here is derived from an EMBL/GenBank/DDBJ whole genome shotgun (WGS) entry which is preliminary data.</text>
</comment>
<dbReference type="Gene3D" id="3.40.830.10">
    <property type="entry name" value="LigB-like"/>
    <property type="match status" value="1"/>
</dbReference>
<dbReference type="RefSeq" id="WP_040749466.1">
    <property type="nucleotide sequence ID" value="NZ_JACHIT010000001.1"/>
</dbReference>
<name>A0A7W9UFQ8_9NOCA</name>
<proteinExistence type="predicted"/>
<keyword evidence="2" id="KW-1185">Reference proteome</keyword>
<organism evidence="1 2">
    <name type="scientific">Nocardia transvalensis</name>
    <dbReference type="NCBI Taxonomy" id="37333"/>
    <lineage>
        <taxon>Bacteria</taxon>
        <taxon>Bacillati</taxon>
        <taxon>Actinomycetota</taxon>
        <taxon>Actinomycetes</taxon>
        <taxon>Mycobacteriales</taxon>
        <taxon>Nocardiaceae</taxon>
        <taxon>Nocardia</taxon>
    </lineage>
</organism>
<reference evidence="1 2" key="1">
    <citation type="submission" date="2020-08" db="EMBL/GenBank/DDBJ databases">
        <title>Sequencing the genomes of 1000 actinobacteria strains.</title>
        <authorList>
            <person name="Klenk H.-P."/>
        </authorList>
    </citation>
    <scope>NUCLEOTIDE SEQUENCE [LARGE SCALE GENOMIC DNA]</scope>
    <source>
        <strain evidence="1 2">DSM 43582</strain>
    </source>
</reference>
<protein>
    <recommendedName>
        <fullName evidence="3">Catalytic LigB subunit of aromatic ring-opening dioxygenase</fullName>
    </recommendedName>
</protein>
<evidence type="ECO:0008006" key="3">
    <source>
        <dbReference type="Google" id="ProtNLM"/>
    </source>
</evidence>
<gene>
    <name evidence="1" type="ORF">BJY24_000239</name>
</gene>
<dbReference type="Proteomes" id="UP000540412">
    <property type="component" value="Unassembled WGS sequence"/>
</dbReference>
<evidence type="ECO:0000313" key="1">
    <source>
        <dbReference type="EMBL" id="MBB5911372.1"/>
    </source>
</evidence>
<accession>A0A7W9UFQ8</accession>
<sequence>MLRVAVLIPSPPVLVPELCGGTPVADAEHPAAQVPGLREAVLTAGRTLAASASRWTVVGTGETDATFGPNTAGTFRGYGVDVRVALSPSAPEAADPVLALSPSAPATADPELPLAALLGGWLRGQVAPDVVAEARILDGRAAPGRCAEVGAALRRDLDASSVDHGVLVVADGAATLSTRAPGYLDPRAEGVQEEIDRALAAGDRDALAALDPLLCAELEVSGRAAFQALAGLFGADATGPGVETLYRAAPFGVGYQVCVWRPGAAS</sequence>
<evidence type="ECO:0000313" key="2">
    <source>
        <dbReference type="Proteomes" id="UP000540412"/>
    </source>
</evidence>
<dbReference type="AlphaFoldDB" id="A0A7W9UFQ8"/>